<dbReference type="EMBL" id="AP014608">
    <property type="protein sequence ID" value="BBA17395.1"/>
    <property type="molecule type" value="Genomic_DNA"/>
</dbReference>
<feature type="transmembrane region" description="Helical" evidence="1">
    <location>
        <begin position="213"/>
        <end position="234"/>
    </location>
</feature>
<proteinExistence type="predicted"/>
<dbReference type="RefSeq" id="WP_244273553.1">
    <property type="nucleotide sequence ID" value="NZ_AP014608.1"/>
</dbReference>
<evidence type="ECO:0000313" key="2">
    <source>
        <dbReference type="EMBL" id="BBA17395.1"/>
    </source>
</evidence>
<sequence>MMILQKKIQIIYIYLNKKIKVNHCNFFQSSIGKKVVMATTGIFLMIFLLLHLSVNLFLFSGEKAFNDAVFFMRKNIFIRMMEYVLAIGFIIHISLGIKLHLENRKRKGVMDYAINSYSSNSSFSSRTMVYTGILILCFLILHLVNFMIPMKYNHIHSISDYSIVISLFKNPFYTLIYVFSFLILGIHLNHGFQSSFQSFGLSNEKRIVWIQRLGSLYFWLICSGFSIIAIWFFFNNDN</sequence>
<keyword evidence="1" id="KW-0812">Transmembrane</keyword>
<evidence type="ECO:0000256" key="1">
    <source>
        <dbReference type="SAM" id="Phobius"/>
    </source>
</evidence>
<dbReference type="NCBIfam" id="TIGR02046">
    <property type="entry name" value="sdhC_b558_fam"/>
    <property type="match status" value="1"/>
</dbReference>
<name>A0A224ABW7_9FLAO</name>
<reference evidence="2 3" key="1">
    <citation type="submission" date="2014-06" db="EMBL/GenBank/DDBJ databases">
        <title>Genome sequence of the intracellular symbiont Blattabacterium cuenoti, strain STAT from the wood feeding cockroach Salganea taiwanensis taiwanensis.</title>
        <authorList>
            <person name="Kinjo Y."/>
            <person name="Ohkuma M."/>
            <person name="Tokuda G."/>
        </authorList>
    </citation>
    <scope>NUCLEOTIDE SEQUENCE [LARGE SCALE GENOMIC DNA]</scope>
    <source>
        <strain evidence="2 3">STAT</strain>
    </source>
</reference>
<keyword evidence="1" id="KW-0472">Membrane</keyword>
<gene>
    <name evidence="2" type="primary">sdhC</name>
    <name evidence="2" type="ORF">STAT_487</name>
</gene>
<dbReference type="InterPro" id="IPR011138">
    <property type="entry name" value="Cytochrome_b-558"/>
</dbReference>
<organism evidence="2 3">
    <name type="scientific">Blattabacterium cuenoti STAT</name>
    <dbReference type="NCBI Taxonomy" id="1457030"/>
    <lineage>
        <taxon>Bacteria</taxon>
        <taxon>Pseudomonadati</taxon>
        <taxon>Bacteroidota</taxon>
        <taxon>Flavobacteriia</taxon>
        <taxon>Flavobacteriales</taxon>
        <taxon>Blattabacteriaceae</taxon>
        <taxon>Blattabacterium</taxon>
    </lineage>
</organism>
<protein>
    <submittedName>
        <fullName evidence="2">Succinate dehydrogenase cytochrome b subunit</fullName>
    </submittedName>
</protein>
<dbReference type="CDD" id="cd03498">
    <property type="entry name" value="SQR_TypeB_2_TM"/>
    <property type="match status" value="1"/>
</dbReference>
<dbReference type="InterPro" id="IPR034804">
    <property type="entry name" value="SQR/QFR_C/D"/>
</dbReference>
<dbReference type="Gene3D" id="1.20.1300.10">
    <property type="entry name" value="Fumarate reductase/succinate dehydrogenase, transmembrane subunit"/>
    <property type="match status" value="1"/>
</dbReference>
<feature type="transmembrane region" description="Helical" evidence="1">
    <location>
        <begin position="172"/>
        <end position="192"/>
    </location>
</feature>
<keyword evidence="1" id="KW-1133">Transmembrane helix</keyword>
<dbReference type="SUPFAM" id="SSF81343">
    <property type="entry name" value="Fumarate reductase respiratory complex transmembrane subunits"/>
    <property type="match status" value="1"/>
</dbReference>
<accession>A0A224ABW7</accession>
<dbReference type="GO" id="GO:0016020">
    <property type="term" value="C:membrane"/>
    <property type="evidence" value="ECO:0007669"/>
    <property type="project" value="InterPro"/>
</dbReference>
<feature type="transmembrane region" description="Helical" evidence="1">
    <location>
        <begin position="128"/>
        <end position="152"/>
    </location>
</feature>
<dbReference type="AlphaFoldDB" id="A0A224ABW7"/>
<dbReference type="Proteomes" id="UP000263619">
    <property type="component" value="Chromosome"/>
</dbReference>
<evidence type="ECO:0000313" key="3">
    <source>
        <dbReference type="Proteomes" id="UP000263619"/>
    </source>
</evidence>
<keyword evidence="3" id="KW-1185">Reference proteome</keyword>
<feature type="transmembrane region" description="Helical" evidence="1">
    <location>
        <begin position="35"/>
        <end position="56"/>
    </location>
</feature>
<feature type="transmembrane region" description="Helical" evidence="1">
    <location>
        <begin position="76"/>
        <end position="97"/>
    </location>
</feature>